<dbReference type="PANTHER" id="PTHR45138">
    <property type="entry name" value="REGULATORY COMPONENTS OF SENSORY TRANSDUCTION SYSTEM"/>
    <property type="match status" value="1"/>
</dbReference>
<name>A0ABR5ASR4_BACBA</name>
<accession>A0ABR5ASR4</accession>
<sequence>MNQRYESKWAMSWKALLYDLMAGFRDDLFDAEQLQKEWLCFVGQQFHTSQLRLFHIDRQTQPTCADEQESALIKAVDAPYLLYKEETSKGPGLYNLGFRLSGFCKDKQLYLLLNADEELLSDLTEEDLLFFAEESSRLIQWAKDRQEIEGRVNRYKDLFDATGKLHSSTDIEFVLKEIIAALEKAFPLYSYHFLMAMERSYTGLPVSHFNFDDVSEEGMASYTKGTIEVDDICSILYAPLIGKQGVYGVLKVNFAKEGQLPEMKKEFIRMLAAAGGGAIEKVMLYEQSRQLNADLQLINDASHKLNSSLRFSDVLSFLHAQITHSFRACEVGFIFLNGAETDIISGSSSFFLEAEGQELIRFTVNQLRKEKEAFFIGELEGKLEGVLPTFHAMMAVPMEQGTELNGFCIVLRREPYSFTFEMYKLLQSLIHHSTLALANAMLREKLEKMVITDHLTKLYSRGYLDRSLQKSLEKDEKGVFLLVDIDNFKKVNDTYGHQVGDEILIQVAQIMKAAIGKEDMAARWGGEELAVYFPNCSLEEGVATAETMIAKIAANTTPAVTVSCGLSFWSNENPPSKKQLFNYADAALYEAKEAGKNRITVGHYCK</sequence>
<dbReference type="SMART" id="SM00267">
    <property type="entry name" value="GGDEF"/>
    <property type="match status" value="1"/>
</dbReference>
<dbReference type="InterPro" id="IPR050469">
    <property type="entry name" value="Diguanylate_Cyclase"/>
</dbReference>
<evidence type="ECO:0000313" key="3">
    <source>
        <dbReference type="Proteomes" id="UP000031982"/>
    </source>
</evidence>
<dbReference type="InterPro" id="IPR000160">
    <property type="entry name" value="GGDEF_dom"/>
</dbReference>
<evidence type="ECO:0000259" key="1">
    <source>
        <dbReference type="PROSITE" id="PS50887"/>
    </source>
</evidence>
<dbReference type="SUPFAM" id="SSF55781">
    <property type="entry name" value="GAF domain-like"/>
    <property type="match status" value="2"/>
</dbReference>
<dbReference type="SUPFAM" id="SSF55073">
    <property type="entry name" value="Nucleotide cyclase"/>
    <property type="match status" value="1"/>
</dbReference>
<reference evidence="2 3" key="1">
    <citation type="submission" date="2015-01" db="EMBL/GenBank/DDBJ databases">
        <title>Genome Assembly of Bacillus badius MTCC 1458.</title>
        <authorList>
            <person name="Verma A."/>
            <person name="Khatri I."/>
            <person name="Mual P."/>
            <person name="Subramanian S."/>
            <person name="Krishnamurthi S."/>
        </authorList>
    </citation>
    <scope>NUCLEOTIDE SEQUENCE [LARGE SCALE GENOMIC DNA]</scope>
    <source>
        <strain evidence="2 3">MTCC 1458</strain>
    </source>
</reference>
<keyword evidence="3" id="KW-1185">Reference proteome</keyword>
<dbReference type="InterPro" id="IPR043128">
    <property type="entry name" value="Rev_trsase/Diguanyl_cyclase"/>
</dbReference>
<dbReference type="EMBL" id="JXLP01000012">
    <property type="protein sequence ID" value="KIL77792.1"/>
    <property type="molecule type" value="Genomic_DNA"/>
</dbReference>
<dbReference type="InterPro" id="IPR029016">
    <property type="entry name" value="GAF-like_dom_sf"/>
</dbReference>
<dbReference type="Gene3D" id="3.30.450.40">
    <property type="match status" value="2"/>
</dbReference>
<dbReference type="CDD" id="cd01949">
    <property type="entry name" value="GGDEF"/>
    <property type="match status" value="1"/>
</dbReference>
<gene>
    <name evidence="2" type="ORF">SD77_1121</name>
</gene>
<dbReference type="Proteomes" id="UP000031982">
    <property type="component" value="Unassembled WGS sequence"/>
</dbReference>
<protein>
    <submittedName>
        <fullName evidence="2">GGDEF family protein</fullName>
    </submittedName>
</protein>
<feature type="domain" description="GGDEF" evidence="1">
    <location>
        <begin position="476"/>
        <end position="604"/>
    </location>
</feature>
<dbReference type="Pfam" id="PF00990">
    <property type="entry name" value="GGDEF"/>
    <property type="match status" value="1"/>
</dbReference>
<comment type="caution">
    <text evidence="2">The sequence shown here is derived from an EMBL/GenBank/DDBJ whole genome shotgun (WGS) entry which is preliminary data.</text>
</comment>
<evidence type="ECO:0000313" key="2">
    <source>
        <dbReference type="EMBL" id="KIL77792.1"/>
    </source>
</evidence>
<dbReference type="PROSITE" id="PS50887">
    <property type="entry name" value="GGDEF"/>
    <property type="match status" value="1"/>
</dbReference>
<dbReference type="InterPro" id="IPR029787">
    <property type="entry name" value="Nucleotide_cyclase"/>
</dbReference>
<dbReference type="PANTHER" id="PTHR45138:SF9">
    <property type="entry name" value="DIGUANYLATE CYCLASE DGCM-RELATED"/>
    <property type="match status" value="1"/>
</dbReference>
<dbReference type="RefSeq" id="WP_052477339.1">
    <property type="nucleotide sequence ID" value="NZ_JARTHD010000009.1"/>
</dbReference>
<proteinExistence type="predicted"/>
<organism evidence="2 3">
    <name type="scientific">Bacillus badius</name>
    <dbReference type="NCBI Taxonomy" id="1455"/>
    <lineage>
        <taxon>Bacteria</taxon>
        <taxon>Bacillati</taxon>
        <taxon>Bacillota</taxon>
        <taxon>Bacilli</taxon>
        <taxon>Bacillales</taxon>
        <taxon>Bacillaceae</taxon>
        <taxon>Pseudobacillus</taxon>
    </lineage>
</organism>
<dbReference type="Gene3D" id="3.30.70.270">
    <property type="match status" value="1"/>
</dbReference>
<dbReference type="NCBIfam" id="TIGR00254">
    <property type="entry name" value="GGDEF"/>
    <property type="match status" value="1"/>
</dbReference>